<dbReference type="Proteomes" id="UP000824120">
    <property type="component" value="Chromosome 3"/>
</dbReference>
<gene>
    <name evidence="2" type="ORF">H5410_014407</name>
</gene>
<feature type="transmembrane region" description="Helical" evidence="1">
    <location>
        <begin position="44"/>
        <end position="63"/>
    </location>
</feature>
<feature type="non-terminal residue" evidence="2">
    <location>
        <position position="1"/>
    </location>
</feature>
<keyword evidence="1" id="KW-0472">Membrane</keyword>
<dbReference type="AlphaFoldDB" id="A0A9J5ZRD0"/>
<evidence type="ECO:0000313" key="2">
    <source>
        <dbReference type="EMBL" id="KAG5614583.1"/>
    </source>
</evidence>
<evidence type="ECO:0000313" key="3">
    <source>
        <dbReference type="Proteomes" id="UP000824120"/>
    </source>
</evidence>
<proteinExistence type="predicted"/>
<reference evidence="2 3" key="1">
    <citation type="submission" date="2020-09" db="EMBL/GenBank/DDBJ databases">
        <title>De no assembly of potato wild relative species, Solanum commersonii.</title>
        <authorList>
            <person name="Cho K."/>
        </authorList>
    </citation>
    <scope>NUCLEOTIDE SEQUENCE [LARGE SCALE GENOMIC DNA]</scope>
    <source>
        <strain evidence="2">LZ3.2</strain>
        <tissue evidence="2">Leaf</tissue>
    </source>
</reference>
<evidence type="ECO:0000256" key="1">
    <source>
        <dbReference type="SAM" id="Phobius"/>
    </source>
</evidence>
<organism evidence="2 3">
    <name type="scientific">Solanum commersonii</name>
    <name type="common">Commerson's wild potato</name>
    <name type="synonym">Commerson's nightshade</name>
    <dbReference type="NCBI Taxonomy" id="4109"/>
    <lineage>
        <taxon>Eukaryota</taxon>
        <taxon>Viridiplantae</taxon>
        <taxon>Streptophyta</taxon>
        <taxon>Embryophyta</taxon>
        <taxon>Tracheophyta</taxon>
        <taxon>Spermatophyta</taxon>
        <taxon>Magnoliopsida</taxon>
        <taxon>eudicotyledons</taxon>
        <taxon>Gunneridae</taxon>
        <taxon>Pentapetalae</taxon>
        <taxon>asterids</taxon>
        <taxon>lamiids</taxon>
        <taxon>Solanales</taxon>
        <taxon>Solanaceae</taxon>
        <taxon>Solanoideae</taxon>
        <taxon>Solaneae</taxon>
        <taxon>Solanum</taxon>
    </lineage>
</organism>
<accession>A0A9J5ZRD0</accession>
<feature type="transmembrane region" description="Helical" evidence="1">
    <location>
        <begin position="124"/>
        <end position="143"/>
    </location>
</feature>
<sequence length="175" mass="19358">PKLEIVEILVFGLTLVNIWGTDARIKISRILLDSEDDFRPSPELILAFLGVVLISCGSNGCWVNETSDLYFNSSIESRTSSLAFAKVETRVFSGIHFCEPLVGLIFVQVVVGGGSVGMERSIRFLARLLCLLGFLLGIVLLVLTPCFYTCIGFEPESVWFPSSYFDSKACQGFER</sequence>
<keyword evidence="1" id="KW-0812">Transmembrane</keyword>
<dbReference type="EMBL" id="JACXVP010000003">
    <property type="protein sequence ID" value="KAG5614583.1"/>
    <property type="molecule type" value="Genomic_DNA"/>
</dbReference>
<comment type="caution">
    <text evidence="2">The sequence shown here is derived from an EMBL/GenBank/DDBJ whole genome shotgun (WGS) entry which is preliminary data.</text>
</comment>
<keyword evidence="1" id="KW-1133">Transmembrane helix</keyword>
<name>A0A9J5ZRD0_SOLCO</name>
<keyword evidence="3" id="KW-1185">Reference proteome</keyword>
<protein>
    <submittedName>
        <fullName evidence="2">Uncharacterized protein</fullName>
    </submittedName>
</protein>